<organism evidence="2 3">
    <name type="scientific">Pleurodeles waltl</name>
    <name type="common">Iberian ribbed newt</name>
    <dbReference type="NCBI Taxonomy" id="8319"/>
    <lineage>
        <taxon>Eukaryota</taxon>
        <taxon>Metazoa</taxon>
        <taxon>Chordata</taxon>
        <taxon>Craniata</taxon>
        <taxon>Vertebrata</taxon>
        <taxon>Euteleostomi</taxon>
        <taxon>Amphibia</taxon>
        <taxon>Batrachia</taxon>
        <taxon>Caudata</taxon>
        <taxon>Salamandroidea</taxon>
        <taxon>Salamandridae</taxon>
        <taxon>Pleurodelinae</taxon>
        <taxon>Pleurodeles</taxon>
    </lineage>
</organism>
<accession>A0AAV7UCA0</accession>
<gene>
    <name evidence="2" type="ORF">NDU88_002909</name>
</gene>
<dbReference type="EMBL" id="JANPWB010000005">
    <property type="protein sequence ID" value="KAJ1186126.1"/>
    <property type="molecule type" value="Genomic_DNA"/>
</dbReference>
<feature type="compositionally biased region" description="Basic and acidic residues" evidence="1">
    <location>
        <begin position="27"/>
        <end position="81"/>
    </location>
</feature>
<evidence type="ECO:0000313" key="2">
    <source>
        <dbReference type="EMBL" id="KAJ1186126.1"/>
    </source>
</evidence>
<comment type="caution">
    <text evidence="2">The sequence shown here is derived from an EMBL/GenBank/DDBJ whole genome shotgun (WGS) entry which is preliminary data.</text>
</comment>
<evidence type="ECO:0000256" key="1">
    <source>
        <dbReference type="SAM" id="MobiDB-lite"/>
    </source>
</evidence>
<feature type="region of interest" description="Disordered" evidence="1">
    <location>
        <begin position="1"/>
        <end position="81"/>
    </location>
</feature>
<evidence type="ECO:0000313" key="3">
    <source>
        <dbReference type="Proteomes" id="UP001066276"/>
    </source>
</evidence>
<sequence length="81" mass="9277">MGTRKMQRERRAGVKAGDGVKMNMWTREVKGDWERDEDGRMCGRGERQRRADVRTGRETKTGGCADGERDKDGRMCGRGER</sequence>
<proteinExistence type="predicted"/>
<reference evidence="2" key="1">
    <citation type="journal article" date="2022" name="bioRxiv">
        <title>Sequencing and chromosome-scale assembly of the giantPleurodeles waltlgenome.</title>
        <authorList>
            <person name="Brown T."/>
            <person name="Elewa A."/>
            <person name="Iarovenko S."/>
            <person name="Subramanian E."/>
            <person name="Araus A.J."/>
            <person name="Petzold A."/>
            <person name="Susuki M."/>
            <person name="Suzuki K.-i.T."/>
            <person name="Hayashi T."/>
            <person name="Toyoda A."/>
            <person name="Oliveira C."/>
            <person name="Osipova E."/>
            <person name="Leigh N.D."/>
            <person name="Simon A."/>
            <person name="Yun M.H."/>
        </authorList>
    </citation>
    <scope>NUCLEOTIDE SEQUENCE</scope>
    <source>
        <strain evidence="2">20211129_DDA</strain>
        <tissue evidence="2">Liver</tissue>
    </source>
</reference>
<keyword evidence="3" id="KW-1185">Reference proteome</keyword>
<dbReference type="Proteomes" id="UP001066276">
    <property type="component" value="Chromosome 3_1"/>
</dbReference>
<name>A0AAV7UCA0_PLEWA</name>
<protein>
    <submittedName>
        <fullName evidence="2">Uncharacterized protein</fullName>
    </submittedName>
</protein>
<dbReference type="AlphaFoldDB" id="A0AAV7UCA0"/>